<feature type="transmembrane region" description="Helical" evidence="8">
    <location>
        <begin position="409"/>
        <end position="431"/>
    </location>
</feature>
<evidence type="ECO:0000313" key="11">
    <source>
        <dbReference type="Proteomes" id="UP001484097"/>
    </source>
</evidence>
<evidence type="ECO:0000256" key="1">
    <source>
        <dbReference type="ARBA" id="ARBA00004651"/>
    </source>
</evidence>
<organism evidence="10 11">
    <name type="scientific">Citricoccus nitrophenolicus</name>
    <dbReference type="NCBI Taxonomy" id="863575"/>
    <lineage>
        <taxon>Bacteria</taxon>
        <taxon>Bacillati</taxon>
        <taxon>Actinomycetota</taxon>
        <taxon>Actinomycetes</taxon>
        <taxon>Micrococcales</taxon>
        <taxon>Micrococcaceae</taxon>
        <taxon>Citricoccus</taxon>
    </lineage>
</organism>
<sequence>MSPADGRGGRGGGPGRFRGGPLEQAFQIYAPSAVYSVGLGALTPAMAPAATAFGASVALAAASVVLVGLGSLAANAPAAWLASRAGERTTIIVSAWLGAAGALLTLAAVAGWLPVPPRTGLGILMSGFVVVGMAGAGFNLARQSYLAVAVPGSHRARAMSTLGGTIRLGLFAGPFLGAGLQTLLGLQGAFVVAVAAMALAAGLSFTIRDLALPGPAQGPTPAPDSQLPLATVSPDPAPDPAPDLGPRPTMRWLARQHRRVLLTSGIGVVCLSAARASRSAVIPLWATELGLSPAAASAVYGLSGLADLLMFYPSGLMMDRRGRRVVAVCCLAGLALGTALVPLTGSPWWFAAVALLVGLGNGFGSGIVMTLGADYSPPDGRPQFLALWRLQSDAGMLAGPAALSAVTGLAGLAVGIWAVAAIAAVGAVIFARTLPRGPGPVAVPAGTPSR</sequence>
<dbReference type="EMBL" id="JBDXMX010000003">
    <property type="protein sequence ID" value="MEO9247508.1"/>
    <property type="molecule type" value="Genomic_DNA"/>
</dbReference>
<evidence type="ECO:0000256" key="6">
    <source>
        <dbReference type="ARBA" id="ARBA00023136"/>
    </source>
</evidence>
<evidence type="ECO:0000256" key="4">
    <source>
        <dbReference type="ARBA" id="ARBA00022692"/>
    </source>
</evidence>
<reference evidence="10 11" key="1">
    <citation type="submission" date="2024-05" db="EMBL/GenBank/DDBJ databases">
        <authorList>
            <person name="Yi C."/>
        </authorList>
    </citation>
    <scope>NUCLEOTIDE SEQUENCE [LARGE SCALE GENOMIC DNA]</scope>
    <source>
        <strain evidence="10 11">XS13</strain>
    </source>
</reference>
<name>A0ABV0IHN9_9MICC</name>
<feature type="transmembrane region" description="Helical" evidence="8">
    <location>
        <begin position="260"/>
        <end position="277"/>
    </location>
</feature>
<evidence type="ECO:0000256" key="2">
    <source>
        <dbReference type="ARBA" id="ARBA00022448"/>
    </source>
</evidence>
<comment type="caution">
    <text evidence="10">The sequence shown here is derived from an EMBL/GenBank/DDBJ whole genome shotgun (WGS) entry which is preliminary data.</text>
</comment>
<feature type="transmembrane region" description="Helical" evidence="8">
    <location>
        <begin position="93"/>
        <end position="115"/>
    </location>
</feature>
<feature type="transmembrane region" description="Helical" evidence="8">
    <location>
        <begin position="121"/>
        <end position="141"/>
    </location>
</feature>
<feature type="transmembrane region" description="Helical" evidence="8">
    <location>
        <begin position="162"/>
        <end position="180"/>
    </location>
</feature>
<accession>A0ABV0IHN9</accession>
<evidence type="ECO:0000256" key="7">
    <source>
        <dbReference type="SAM" id="MobiDB-lite"/>
    </source>
</evidence>
<dbReference type="InterPro" id="IPR050171">
    <property type="entry name" value="MFS_Transporters"/>
</dbReference>
<proteinExistence type="predicted"/>
<dbReference type="Pfam" id="PF07690">
    <property type="entry name" value="MFS_1"/>
    <property type="match status" value="2"/>
</dbReference>
<keyword evidence="3" id="KW-1003">Cell membrane</keyword>
<dbReference type="Gene3D" id="1.20.1250.20">
    <property type="entry name" value="MFS general substrate transporter like domains"/>
    <property type="match status" value="2"/>
</dbReference>
<feature type="domain" description="Major facilitator superfamily (MFS) profile" evidence="9">
    <location>
        <begin position="24"/>
        <end position="438"/>
    </location>
</feature>
<keyword evidence="4 8" id="KW-0812">Transmembrane</keyword>
<dbReference type="PROSITE" id="PS50850">
    <property type="entry name" value="MFS"/>
    <property type="match status" value="1"/>
</dbReference>
<feature type="transmembrane region" description="Helical" evidence="8">
    <location>
        <begin position="289"/>
        <end position="312"/>
    </location>
</feature>
<evidence type="ECO:0000313" key="10">
    <source>
        <dbReference type="EMBL" id="MEO9247508.1"/>
    </source>
</evidence>
<keyword evidence="2" id="KW-0813">Transport</keyword>
<dbReference type="InterPro" id="IPR011701">
    <property type="entry name" value="MFS"/>
</dbReference>
<dbReference type="SUPFAM" id="SSF103473">
    <property type="entry name" value="MFS general substrate transporter"/>
    <property type="match status" value="2"/>
</dbReference>
<feature type="transmembrane region" description="Helical" evidence="8">
    <location>
        <begin position="26"/>
        <end position="47"/>
    </location>
</feature>
<keyword evidence="6 8" id="KW-0472">Membrane</keyword>
<dbReference type="InterPro" id="IPR020846">
    <property type="entry name" value="MFS_dom"/>
</dbReference>
<feature type="transmembrane region" description="Helical" evidence="8">
    <location>
        <begin position="349"/>
        <end position="372"/>
    </location>
</feature>
<keyword evidence="11" id="KW-1185">Reference proteome</keyword>
<evidence type="ECO:0000259" key="9">
    <source>
        <dbReference type="PROSITE" id="PS50850"/>
    </source>
</evidence>
<dbReference type="PANTHER" id="PTHR23517">
    <property type="entry name" value="RESISTANCE PROTEIN MDTM, PUTATIVE-RELATED-RELATED"/>
    <property type="match status" value="1"/>
</dbReference>
<evidence type="ECO:0000256" key="8">
    <source>
        <dbReference type="SAM" id="Phobius"/>
    </source>
</evidence>
<dbReference type="InterPro" id="IPR036259">
    <property type="entry name" value="MFS_trans_sf"/>
</dbReference>
<gene>
    <name evidence="10" type="ORF">ABDK96_07435</name>
</gene>
<keyword evidence="5 8" id="KW-1133">Transmembrane helix</keyword>
<feature type="compositionally biased region" description="Pro residues" evidence="7">
    <location>
        <begin position="235"/>
        <end position="245"/>
    </location>
</feature>
<evidence type="ECO:0000256" key="5">
    <source>
        <dbReference type="ARBA" id="ARBA00022989"/>
    </source>
</evidence>
<feature type="transmembrane region" description="Helical" evidence="8">
    <location>
        <begin position="324"/>
        <end position="343"/>
    </location>
</feature>
<dbReference type="RefSeq" id="WP_309812219.1">
    <property type="nucleotide sequence ID" value="NZ_JBDXMX010000003.1"/>
</dbReference>
<feature type="transmembrane region" description="Helical" evidence="8">
    <location>
        <begin position="186"/>
        <end position="207"/>
    </location>
</feature>
<evidence type="ECO:0000256" key="3">
    <source>
        <dbReference type="ARBA" id="ARBA00022475"/>
    </source>
</evidence>
<protein>
    <submittedName>
        <fullName evidence="10">MFS transporter</fullName>
    </submittedName>
</protein>
<feature type="region of interest" description="Disordered" evidence="7">
    <location>
        <begin position="216"/>
        <end position="247"/>
    </location>
</feature>
<feature type="transmembrane region" description="Helical" evidence="8">
    <location>
        <begin position="53"/>
        <end position="81"/>
    </location>
</feature>
<comment type="subcellular location">
    <subcellularLocation>
        <location evidence="1">Cell membrane</location>
        <topology evidence="1">Multi-pass membrane protein</topology>
    </subcellularLocation>
</comment>
<dbReference type="Proteomes" id="UP001484097">
    <property type="component" value="Unassembled WGS sequence"/>
</dbReference>